<evidence type="ECO:0000313" key="8">
    <source>
        <dbReference type="EMBL" id="GAA1091122.1"/>
    </source>
</evidence>
<dbReference type="SUPFAM" id="SSF89082">
    <property type="entry name" value="Antibiotic binding domain of TipA-like multidrug resistance regulators"/>
    <property type="match status" value="1"/>
</dbReference>
<dbReference type="Pfam" id="PF07739">
    <property type="entry name" value="TipAS"/>
    <property type="match status" value="1"/>
</dbReference>
<evidence type="ECO:0000256" key="2">
    <source>
        <dbReference type="ARBA" id="ARBA00023125"/>
    </source>
</evidence>
<dbReference type="PANTHER" id="PTHR30204">
    <property type="entry name" value="REDOX-CYCLING DRUG-SENSING TRANSCRIPTIONAL ACTIVATOR SOXR"/>
    <property type="match status" value="1"/>
</dbReference>
<dbReference type="SUPFAM" id="SSF46955">
    <property type="entry name" value="Putative DNA-binding domain"/>
    <property type="match status" value="1"/>
</dbReference>
<name>A0ABP4E5V5_9ACTN</name>
<dbReference type="PROSITE" id="PS00552">
    <property type="entry name" value="HTH_MERR_1"/>
    <property type="match status" value="1"/>
</dbReference>
<dbReference type="InterPro" id="IPR036244">
    <property type="entry name" value="TipA-like_antibiotic-bd"/>
</dbReference>
<evidence type="ECO:0000256" key="3">
    <source>
        <dbReference type="ARBA" id="ARBA00023159"/>
    </source>
</evidence>
<reference evidence="9" key="1">
    <citation type="journal article" date="2019" name="Int. J. Syst. Evol. Microbiol.">
        <title>The Global Catalogue of Microorganisms (GCM) 10K type strain sequencing project: providing services to taxonomists for standard genome sequencing and annotation.</title>
        <authorList>
            <consortium name="The Broad Institute Genomics Platform"/>
            <consortium name="The Broad Institute Genome Sequencing Center for Infectious Disease"/>
            <person name="Wu L."/>
            <person name="Ma J."/>
        </authorList>
    </citation>
    <scope>NUCLEOTIDE SEQUENCE [LARGE SCALE GENOMIC DNA]</scope>
    <source>
        <strain evidence="9">JCM 13002</strain>
    </source>
</reference>
<dbReference type="PANTHER" id="PTHR30204:SF90">
    <property type="entry name" value="HTH-TYPE TRANSCRIPTIONAL ACTIVATOR MTA"/>
    <property type="match status" value="1"/>
</dbReference>
<keyword evidence="1" id="KW-0805">Transcription regulation</keyword>
<comment type="caution">
    <text evidence="8">The sequence shown here is derived from an EMBL/GenBank/DDBJ whole genome shotgun (WGS) entry which is preliminary data.</text>
</comment>
<feature type="domain" description="HTH merR-type" evidence="7">
    <location>
        <begin position="2"/>
        <end position="71"/>
    </location>
</feature>
<feature type="coiled-coil region" evidence="5">
    <location>
        <begin position="77"/>
        <end position="104"/>
    </location>
</feature>
<dbReference type="InterPro" id="IPR012925">
    <property type="entry name" value="TipAS_dom"/>
</dbReference>
<keyword evidence="3" id="KW-0010">Activator</keyword>
<evidence type="ECO:0000313" key="9">
    <source>
        <dbReference type="Proteomes" id="UP001499987"/>
    </source>
</evidence>
<dbReference type="EMBL" id="BAAALD010000035">
    <property type="protein sequence ID" value="GAA1091122.1"/>
    <property type="molecule type" value="Genomic_DNA"/>
</dbReference>
<keyword evidence="4" id="KW-0804">Transcription</keyword>
<evidence type="ECO:0000259" key="7">
    <source>
        <dbReference type="PROSITE" id="PS50937"/>
    </source>
</evidence>
<evidence type="ECO:0000256" key="1">
    <source>
        <dbReference type="ARBA" id="ARBA00023015"/>
    </source>
</evidence>
<evidence type="ECO:0000256" key="4">
    <source>
        <dbReference type="ARBA" id="ARBA00023163"/>
    </source>
</evidence>
<dbReference type="Proteomes" id="UP001499987">
    <property type="component" value="Unassembled WGS sequence"/>
</dbReference>
<protein>
    <submittedName>
        <fullName evidence="8">MerR family transcriptional regulator</fullName>
    </submittedName>
</protein>
<sequence length="280" mass="30765">MNYSVGQVAAFAGVTVRTLHHYDRAGLLSPSGRSDAGYRLYGDADLARLQQILFYRELGIPLDGIAAILADPDANALQHLLDRQRRLGEEIARLQRLAEVAEQAIAVQRTGVAMTPQERFEVFGEIAFDLSYATEAQQKWAHSEGQRESMARAAAHSKEDWRRLMAEAAAWRTELLAAFDDGEPSDGERAGDLAEEHRLHIARWFTTCPPEMHRRIADDFAADPRAFALVVPPSQQRPGLAGYLHAAVHANADRRTAARTAGRSGSGRSGSGRPDSGETR</sequence>
<accession>A0ABP4E5V5</accession>
<organism evidence="8 9">
    <name type="scientific">Kitasatospora arboriphila</name>
    <dbReference type="NCBI Taxonomy" id="258052"/>
    <lineage>
        <taxon>Bacteria</taxon>
        <taxon>Bacillati</taxon>
        <taxon>Actinomycetota</taxon>
        <taxon>Actinomycetes</taxon>
        <taxon>Kitasatosporales</taxon>
        <taxon>Streptomycetaceae</taxon>
        <taxon>Kitasatospora</taxon>
    </lineage>
</organism>
<keyword evidence="2" id="KW-0238">DNA-binding</keyword>
<dbReference type="InterPro" id="IPR047057">
    <property type="entry name" value="MerR_fam"/>
</dbReference>
<feature type="region of interest" description="Disordered" evidence="6">
    <location>
        <begin position="254"/>
        <end position="280"/>
    </location>
</feature>
<evidence type="ECO:0000256" key="5">
    <source>
        <dbReference type="SAM" id="Coils"/>
    </source>
</evidence>
<keyword evidence="5" id="KW-0175">Coiled coil</keyword>
<dbReference type="PRINTS" id="PR00040">
    <property type="entry name" value="HTHMERR"/>
</dbReference>
<proteinExistence type="predicted"/>
<dbReference type="Gene3D" id="1.10.1660.10">
    <property type="match status" value="1"/>
</dbReference>
<dbReference type="InterPro" id="IPR009061">
    <property type="entry name" value="DNA-bd_dom_put_sf"/>
</dbReference>
<dbReference type="Gene3D" id="1.10.490.50">
    <property type="entry name" value="Antibiotic binding domain of TipA-like multidrug resistance regulators"/>
    <property type="match status" value="1"/>
</dbReference>
<dbReference type="InterPro" id="IPR000551">
    <property type="entry name" value="MerR-type_HTH_dom"/>
</dbReference>
<dbReference type="PROSITE" id="PS50937">
    <property type="entry name" value="HTH_MERR_2"/>
    <property type="match status" value="1"/>
</dbReference>
<gene>
    <name evidence="8" type="ORF">GCM10009663_38670</name>
</gene>
<dbReference type="RefSeq" id="WP_344624889.1">
    <property type="nucleotide sequence ID" value="NZ_BAAALD010000035.1"/>
</dbReference>
<dbReference type="Pfam" id="PF13411">
    <property type="entry name" value="MerR_1"/>
    <property type="match status" value="1"/>
</dbReference>
<evidence type="ECO:0000256" key="6">
    <source>
        <dbReference type="SAM" id="MobiDB-lite"/>
    </source>
</evidence>
<keyword evidence="9" id="KW-1185">Reference proteome</keyword>
<dbReference type="CDD" id="cd01106">
    <property type="entry name" value="HTH_TipAL-Mta"/>
    <property type="match status" value="1"/>
</dbReference>
<dbReference type="SMART" id="SM00422">
    <property type="entry name" value="HTH_MERR"/>
    <property type="match status" value="1"/>
</dbReference>